<dbReference type="InterPro" id="IPR029039">
    <property type="entry name" value="Flavoprotein-like_sf"/>
</dbReference>
<dbReference type="Proteomes" id="UP001209229">
    <property type="component" value="Unassembled WGS sequence"/>
</dbReference>
<comment type="caution">
    <text evidence="2">The sequence shown here is derived from an EMBL/GenBank/DDBJ whole genome shotgun (WGS) entry which is preliminary data.</text>
</comment>
<name>A0AAE3M1G5_9BACT</name>
<dbReference type="InterPro" id="IPR003680">
    <property type="entry name" value="Flavodoxin_fold"/>
</dbReference>
<dbReference type="Gene3D" id="3.40.50.360">
    <property type="match status" value="1"/>
</dbReference>
<evidence type="ECO:0000259" key="1">
    <source>
        <dbReference type="Pfam" id="PF02525"/>
    </source>
</evidence>
<dbReference type="Pfam" id="PF02525">
    <property type="entry name" value="Flavodoxin_2"/>
    <property type="match status" value="1"/>
</dbReference>
<dbReference type="PANTHER" id="PTHR43741">
    <property type="entry name" value="FMN-DEPENDENT NADH-AZOREDUCTASE 1"/>
    <property type="match status" value="1"/>
</dbReference>
<evidence type="ECO:0000313" key="2">
    <source>
        <dbReference type="EMBL" id="MCW3785378.1"/>
    </source>
</evidence>
<gene>
    <name evidence="2" type="ORF">OM075_02810</name>
</gene>
<feature type="domain" description="Flavodoxin-like fold" evidence="1">
    <location>
        <begin position="1"/>
        <end position="193"/>
    </location>
</feature>
<protein>
    <submittedName>
        <fullName evidence="2">NAD(P)H-dependent oxidoreductase</fullName>
    </submittedName>
</protein>
<proteinExistence type="predicted"/>
<dbReference type="AlphaFoldDB" id="A0AAE3M1G5"/>
<keyword evidence="3" id="KW-1185">Reference proteome</keyword>
<dbReference type="RefSeq" id="WP_301188950.1">
    <property type="nucleotide sequence ID" value="NZ_JAPDPJ010000003.1"/>
</dbReference>
<accession>A0AAE3M1G5</accession>
<evidence type="ECO:0000313" key="3">
    <source>
        <dbReference type="Proteomes" id="UP001209229"/>
    </source>
</evidence>
<dbReference type="PANTHER" id="PTHR43741:SF4">
    <property type="entry name" value="FMN-DEPENDENT NADH:QUINONE OXIDOREDUCTASE"/>
    <property type="match status" value="1"/>
</dbReference>
<dbReference type="EMBL" id="JAPDPJ010000003">
    <property type="protein sequence ID" value="MCW3785378.1"/>
    <property type="molecule type" value="Genomic_DNA"/>
</dbReference>
<organism evidence="2 3">
    <name type="scientific">Plebeiibacterium sediminum</name>
    <dbReference type="NCBI Taxonomy" id="2992112"/>
    <lineage>
        <taxon>Bacteria</taxon>
        <taxon>Pseudomonadati</taxon>
        <taxon>Bacteroidota</taxon>
        <taxon>Bacteroidia</taxon>
        <taxon>Marinilabiliales</taxon>
        <taxon>Marinilabiliaceae</taxon>
        <taxon>Plebeiibacterium</taxon>
    </lineage>
</organism>
<dbReference type="SUPFAM" id="SSF52218">
    <property type="entry name" value="Flavoproteins"/>
    <property type="match status" value="1"/>
</dbReference>
<sequence>MKILIVKYLPSSEKSNTLKLLNHLKEQLGNHAYTELDLIQNPPMFHSELSMDAYKTRNFGGESLNSAQQHAIQPMDDMTQQFVEADLIVLVTPMHNFSLPGIVKTYFDAVMQSGRAFKYEGENQIGLMDKSKFLTIYTSMGSYKGGYGFMDNLRTITKIELDFMGFKEYEFIHAATGNKTTYDFHIDKAKNKITSICELWLN</sequence>
<reference evidence="2" key="1">
    <citation type="submission" date="2022-10" db="EMBL/GenBank/DDBJ databases">
        <authorList>
            <person name="Yu W.X."/>
        </authorList>
    </citation>
    <scope>NUCLEOTIDE SEQUENCE</scope>
    <source>
        <strain evidence="2">AAT</strain>
    </source>
</reference>
<dbReference type="InterPro" id="IPR050104">
    <property type="entry name" value="FMN-dep_NADH:Q_OxRdtase_AzoR1"/>
</dbReference>